<evidence type="ECO:0000313" key="2">
    <source>
        <dbReference type="Proteomes" id="UP000634672"/>
    </source>
</evidence>
<keyword evidence="2" id="KW-1185">Reference proteome</keyword>
<name>A0ABR7HGU1_9FIRM</name>
<comment type="caution">
    <text evidence="1">The sequence shown here is derived from an EMBL/GenBank/DDBJ whole genome shotgun (WGS) entry which is preliminary data.</text>
</comment>
<evidence type="ECO:0000313" key="1">
    <source>
        <dbReference type="EMBL" id="MBC5712402.1"/>
    </source>
</evidence>
<organism evidence="1 2">
    <name type="scientific">Hungatella hominis</name>
    <dbReference type="NCBI Taxonomy" id="2763050"/>
    <lineage>
        <taxon>Bacteria</taxon>
        <taxon>Bacillati</taxon>
        <taxon>Bacillota</taxon>
        <taxon>Clostridia</taxon>
        <taxon>Lachnospirales</taxon>
        <taxon>Lachnospiraceae</taxon>
        <taxon>Hungatella</taxon>
    </lineage>
</organism>
<protein>
    <submittedName>
        <fullName evidence="1">DUF2190 family protein</fullName>
    </submittedName>
</protein>
<gene>
    <name evidence="1" type="ORF">H8S75_31365</name>
</gene>
<dbReference type="RefSeq" id="WP_187024821.1">
    <property type="nucleotide sequence ID" value="NZ_JACOPB010000034.1"/>
</dbReference>
<reference evidence="1 2" key="1">
    <citation type="submission" date="2020-08" db="EMBL/GenBank/DDBJ databases">
        <title>Genome public.</title>
        <authorList>
            <person name="Liu C."/>
            <person name="Sun Q."/>
        </authorList>
    </citation>
    <scope>NUCLEOTIDE SEQUENCE [LARGE SCALE GENOMIC DNA]</scope>
    <source>
        <strain evidence="1 2">NSJ-66</strain>
    </source>
</reference>
<dbReference type="PIRSF" id="PIRSF030771">
    <property type="entry name" value="UCP030771"/>
    <property type="match status" value="1"/>
</dbReference>
<accession>A0ABR7HGU1</accession>
<dbReference type="EMBL" id="JACOPB010000034">
    <property type="protein sequence ID" value="MBC5712402.1"/>
    <property type="molecule type" value="Genomic_DNA"/>
</dbReference>
<dbReference type="InterPro" id="IPR011231">
    <property type="entry name" value="Phage_VT1-Sakai_H0018"/>
</dbReference>
<proteinExistence type="predicted"/>
<dbReference type="Pfam" id="PF09956">
    <property type="entry name" value="Phage_cement_2"/>
    <property type="match status" value="1"/>
</dbReference>
<dbReference type="Proteomes" id="UP000634672">
    <property type="component" value="Unassembled WGS sequence"/>
</dbReference>
<sequence length="115" mass="11947">MTKASYLQRGESLDYKNSTDARIEAGSIISLVTRIGVAGTDIAPGEIGSIHVCGVFKMAKTKAVDIPMGTAIYFDGKGITTDENDGNADNAYVPAGYASADAASDDDMILVKLPG</sequence>